<dbReference type="KEGG" id="abaw:D5400_11145"/>
<dbReference type="RefSeq" id="WP_126010074.1">
    <property type="nucleotide sequence ID" value="NZ_CP032509.1"/>
</dbReference>
<keyword evidence="3" id="KW-1185">Reference proteome</keyword>
<gene>
    <name evidence="2" type="ORF">D5400_11145</name>
</gene>
<feature type="transmembrane region" description="Helical" evidence="1">
    <location>
        <begin position="78"/>
        <end position="100"/>
    </location>
</feature>
<organism evidence="2 3">
    <name type="scientific">Georhizobium profundi</name>
    <dbReference type="NCBI Taxonomy" id="2341112"/>
    <lineage>
        <taxon>Bacteria</taxon>
        <taxon>Pseudomonadati</taxon>
        <taxon>Pseudomonadota</taxon>
        <taxon>Alphaproteobacteria</taxon>
        <taxon>Hyphomicrobiales</taxon>
        <taxon>Rhizobiaceae</taxon>
        <taxon>Georhizobium</taxon>
    </lineage>
</organism>
<keyword evidence="1" id="KW-1133">Transmembrane helix</keyword>
<dbReference type="AlphaFoldDB" id="A0A3S9B4A4"/>
<dbReference type="Proteomes" id="UP000268192">
    <property type="component" value="Chromosome"/>
</dbReference>
<dbReference type="OrthoDB" id="269771at2"/>
<reference evidence="2 3" key="1">
    <citation type="submission" date="2018-09" db="EMBL/GenBank/DDBJ databases">
        <title>Marinorhizobium profundi gen. nov., sp. nov., isolated from a deep-sea sediment sample from the New Britain Trench and proposal of Marinorhizobiaceae fam. nov. in the order Rhizobiales of the class Alphaproteobacteria.</title>
        <authorList>
            <person name="Cao J."/>
        </authorList>
    </citation>
    <scope>NUCLEOTIDE SEQUENCE [LARGE SCALE GENOMIC DNA]</scope>
    <source>
        <strain evidence="2 3">WS11</strain>
    </source>
</reference>
<evidence type="ECO:0000256" key="1">
    <source>
        <dbReference type="SAM" id="Phobius"/>
    </source>
</evidence>
<proteinExistence type="predicted"/>
<evidence type="ECO:0000313" key="2">
    <source>
        <dbReference type="EMBL" id="AZN71756.1"/>
    </source>
</evidence>
<name>A0A3S9B4A4_9HYPH</name>
<dbReference type="EMBL" id="CP032509">
    <property type="protein sequence ID" value="AZN71756.1"/>
    <property type="molecule type" value="Genomic_DNA"/>
</dbReference>
<feature type="transmembrane region" description="Helical" evidence="1">
    <location>
        <begin position="199"/>
        <end position="216"/>
    </location>
</feature>
<feature type="transmembrane region" description="Helical" evidence="1">
    <location>
        <begin position="18"/>
        <end position="36"/>
    </location>
</feature>
<keyword evidence="1" id="KW-0812">Transmembrane</keyword>
<feature type="transmembrane region" description="Helical" evidence="1">
    <location>
        <begin position="150"/>
        <end position="168"/>
    </location>
</feature>
<evidence type="ECO:0000313" key="3">
    <source>
        <dbReference type="Proteomes" id="UP000268192"/>
    </source>
</evidence>
<feature type="transmembrane region" description="Helical" evidence="1">
    <location>
        <begin position="120"/>
        <end position="138"/>
    </location>
</feature>
<feature type="transmembrane region" description="Helical" evidence="1">
    <location>
        <begin position="48"/>
        <end position="66"/>
    </location>
</feature>
<protein>
    <submittedName>
        <fullName evidence="2">Uncharacterized protein</fullName>
    </submittedName>
</protein>
<accession>A0A3S9B4A4</accession>
<keyword evidence="1" id="KW-0472">Membrane</keyword>
<sequence length="230" mass="24334">MPHAASASFRSEASYRPFLLVGLFILALVGSVLLGSERFVQTLTGEGGAVETLSAAGYLVAAAMLVREANQHFLKTHFYFVVILLALCMRELDFHNLMTTMSITKTSFYVSGDVPLLEKLAAVVALVTVGAAVVIAGLRHARQFIAGLRGLHLPAVGVLAAGLSIIAAKTLDGLPRKLEGLGIDLGASAAVVSTGIEEVIELGIPLFLMCAVLAFFPRRHPQNPERGAAR</sequence>